<reference evidence="2" key="1">
    <citation type="submission" date="2021-12" db="EMBL/GenBank/DDBJ databases">
        <authorList>
            <person name="Zaccaron A."/>
            <person name="Stergiopoulos I."/>
        </authorList>
    </citation>
    <scope>NUCLEOTIDE SEQUENCE</scope>
    <source>
        <strain evidence="2">Race5_Kim</strain>
    </source>
</reference>
<accession>A0A9Q8LEI9</accession>
<dbReference type="InterPro" id="IPR026705">
    <property type="entry name" value="Hid-1/Ecm30"/>
</dbReference>
<proteinExistence type="predicted"/>
<protein>
    <submittedName>
        <fullName evidence="2">Uncharacterized protein</fullName>
    </submittedName>
</protein>
<evidence type="ECO:0000256" key="1">
    <source>
        <dbReference type="SAM" id="MobiDB-lite"/>
    </source>
</evidence>
<feature type="region of interest" description="Disordered" evidence="1">
    <location>
        <begin position="60"/>
        <end position="106"/>
    </location>
</feature>
<organism evidence="2 3">
    <name type="scientific">Passalora fulva</name>
    <name type="common">Tomato leaf mold</name>
    <name type="synonym">Cladosporium fulvum</name>
    <dbReference type="NCBI Taxonomy" id="5499"/>
    <lineage>
        <taxon>Eukaryota</taxon>
        <taxon>Fungi</taxon>
        <taxon>Dikarya</taxon>
        <taxon>Ascomycota</taxon>
        <taxon>Pezizomycotina</taxon>
        <taxon>Dothideomycetes</taxon>
        <taxon>Dothideomycetidae</taxon>
        <taxon>Mycosphaerellales</taxon>
        <taxon>Mycosphaerellaceae</taxon>
        <taxon>Fulvia</taxon>
    </lineage>
</organism>
<sequence>MPPMSVLTSRNMHTIRLPHPSNPFMPARVPRHWPQASGSVALAVQQAGYSFSKTWISPNISGNKQQERANASRMERHLDGRKEKQAHREYNKQNVDEPSGSNTVLQGARSMNLPSLCTLVRGTLCLPTAIWFLETSLGCGVRAEHHTPTMYRVPPVHLTDQEQRELDTRRMQQSQMTQNLTLYIVSFKCSRVDVFYLLDNTGLTIRDGDMVKFEAIYPASLTVLRNIAPYQSNLARATSTKMQDMFQRMCSAEFICKTESAGVLISEYLDAINSVLANYYQGEPPQ</sequence>
<dbReference type="EMBL" id="CP090166">
    <property type="protein sequence ID" value="UJO15948.1"/>
    <property type="molecule type" value="Genomic_DNA"/>
</dbReference>
<dbReference type="AlphaFoldDB" id="A0A9Q8LEI9"/>
<reference evidence="2" key="2">
    <citation type="journal article" date="2022" name="Microb. Genom.">
        <title>A chromosome-scale genome assembly of the tomato pathogen Cladosporium fulvum reveals a compartmentalized genome architecture and the presence of a dispensable chromosome.</title>
        <authorList>
            <person name="Zaccaron A.Z."/>
            <person name="Chen L.H."/>
            <person name="Samaras A."/>
            <person name="Stergiopoulos I."/>
        </authorList>
    </citation>
    <scope>NUCLEOTIDE SEQUENCE</scope>
    <source>
        <strain evidence="2">Race5_Kim</strain>
    </source>
</reference>
<evidence type="ECO:0000313" key="2">
    <source>
        <dbReference type="EMBL" id="UJO15948.1"/>
    </source>
</evidence>
<keyword evidence="3" id="KW-1185">Reference proteome</keyword>
<evidence type="ECO:0000313" key="3">
    <source>
        <dbReference type="Proteomes" id="UP000756132"/>
    </source>
</evidence>
<dbReference type="GeneID" id="71985196"/>
<dbReference type="Proteomes" id="UP000756132">
    <property type="component" value="Chromosome 4"/>
</dbReference>
<dbReference type="OrthoDB" id="432953at2759"/>
<dbReference type="RefSeq" id="XP_047760314.1">
    <property type="nucleotide sequence ID" value="XM_047904466.1"/>
</dbReference>
<name>A0A9Q8LEI9_PASFU</name>
<dbReference type="KEGG" id="ffu:CLAFUR5_05318"/>
<dbReference type="Pfam" id="PF12722">
    <property type="entry name" value="Hid1"/>
    <property type="match status" value="1"/>
</dbReference>
<gene>
    <name evidence="2" type="ORF">CLAFUR5_05318</name>
</gene>
<feature type="compositionally biased region" description="Basic and acidic residues" evidence="1">
    <location>
        <begin position="73"/>
        <end position="95"/>
    </location>
</feature>